<dbReference type="SUPFAM" id="SSF54631">
    <property type="entry name" value="CBS-domain pair"/>
    <property type="match status" value="1"/>
</dbReference>
<keyword evidence="8" id="KW-0129">CBS domain</keyword>
<accession>A0ABS2GEM0</accession>
<dbReference type="SMART" id="SM01131">
    <property type="entry name" value="DHHA2"/>
    <property type="match status" value="1"/>
</dbReference>
<dbReference type="InterPro" id="IPR038222">
    <property type="entry name" value="DHHA2_dom_sf"/>
</dbReference>
<keyword evidence="11" id="KW-1185">Reference proteome</keyword>
<dbReference type="PANTHER" id="PTHR12112">
    <property type="entry name" value="BNIP - RELATED"/>
    <property type="match status" value="1"/>
</dbReference>
<dbReference type="Gene3D" id="3.10.310.20">
    <property type="entry name" value="DHHA2 domain"/>
    <property type="match status" value="1"/>
</dbReference>
<evidence type="ECO:0000256" key="5">
    <source>
        <dbReference type="ARBA" id="ARBA00023211"/>
    </source>
</evidence>
<comment type="cofactor">
    <cofactor evidence="1">
        <name>Mn(2+)</name>
        <dbReference type="ChEBI" id="CHEBI:29035"/>
    </cofactor>
</comment>
<evidence type="ECO:0000259" key="9">
    <source>
        <dbReference type="PROSITE" id="PS51371"/>
    </source>
</evidence>
<evidence type="ECO:0000256" key="8">
    <source>
        <dbReference type="PROSITE-ProRule" id="PRU00703"/>
    </source>
</evidence>
<comment type="catalytic activity">
    <reaction evidence="7">
        <text>diphosphate + H2O = 2 phosphate + H(+)</text>
        <dbReference type="Rhea" id="RHEA:24576"/>
        <dbReference type="ChEBI" id="CHEBI:15377"/>
        <dbReference type="ChEBI" id="CHEBI:15378"/>
        <dbReference type="ChEBI" id="CHEBI:33019"/>
        <dbReference type="ChEBI" id="CHEBI:43474"/>
        <dbReference type="EC" id="3.6.1.1"/>
    </reaction>
</comment>
<dbReference type="InterPro" id="IPR046342">
    <property type="entry name" value="CBS_dom_sf"/>
</dbReference>
<comment type="caution">
    <text evidence="10">The sequence shown here is derived from an EMBL/GenBank/DDBJ whole genome shotgun (WGS) entry which is preliminary data.</text>
</comment>
<feature type="domain" description="CBS" evidence="9">
    <location>
        <begin position="73"/>
        <end position="128"/>
    </location>
</feature>
<dbReference type="PANTHER" id="PTHR12112:SF22">
    <property type="entry name" value="MANGANESE-DEPENDENT INORGANIC PYROPHOSPHATASE-RELATED"/>
    <property type="match status" value="1"/>
</dbReference>
<dbReference type="InterPro" id="IPR038763">
    <property type="entry name" value="DHH_sf"/>
</dbReference>
<dbReference type="NCBIfam" id="NF003877">
    <property type="entry name" value="PRK05427.1"/>
    <property type="match status" value="1"/>
</dbReference>
<dbReference type="RefSeq" id="WP_205087611.1">
    <property type="nucleotide sequence ID" value="NZ_JACJLA010000005.1"/>
</dbReference>
<dbReference type="InterPro" id="IPR000644">
    <property type="entry name" value="CBS_dom"/>
</dbReference>
<reference evidence="10 11" key="1">
    <citation type="journal article" date="2021" name="Sci. Rep.">
        <title>The distribution of antibiotic resistance genes in chicken gut microbiota commensals.</title>
        <authorList>
            <person name="Juricova H."/>
            <person name="Matiasovicova J."/>
            <person name="Kubasova T."/>
            <person name="Cejkova D."/>
            <person name="Rychlik I."/>
        </authorList>
    </citation>
    <scope>NUCLEOTIDE SEQUENCE [LARGE SCALE GENOMIC DNA]</scope>
    <source>
        <strain evidence="10 11">An537</strain>
    </source>
</reference>
<evidence type="ECO:0000256" key="7">
    <source>
        <dbReference type="ARBA" id="ARBA00047820"/>
    </source>
</evidence>
<gene>
    <name evidence="10" type="ORF">H6A01_03780</name>
</gene>
<name>A0ABS2GEM0_9FIRM</name>
<keyword evidence="3" id="KW-0479">Metal-binding</keyword>
<evidence type="ECO:0000256" key="2">
    <source>
        <dbReference type="ARBA" id="ARBA00012146"/>
    </source>
</evidence>
<protein>
    <recommendedName>
        <fullName evidence="2">inorganic diphosphatase</fullName>
        <ecNumber evidence="2">3.6.1.1</ecNumber>
    </recommendedName>
    <alternativeName>
        <fullName evidence="6">Pyrophosphate phospho-hydrolase</fullName>
    </alternativeName>
</protein>
<dbReference type="Pfam" id="PF00571">
    <property type="entry name" value="CBS"/>
    <property type="match status" value="1"/>
</dbReference>
<dbReference type="Pfam" id="PF01368">
    <property type="entry name" value="DHH"/>
    <property type="match status" value="1"/>
</dbReference>
<organism evidence="10 11">
    <name type="scientific">Veillonella magna</name>
    <dbReference type="NCBI Taxonomy" id="464322"/>
    <lineage>
        <taxon>Bacteria</taxon>
        <taxon>Bacillati</taxon>
        <taxon>Bacillota</taxon>
        <taxon>Negativicutes</taxon>
        <taxon>Veillonellales</taxon>
        <taxon>Veillonellaceae</taxon>
        <taxon>Veillonella</taxon>
    </lineage>
</organism>
<keyword evidence="4 10" id="KW-0378">Hydrolase</keyword>
<dbReference type="InterPro" id="IPR001667">
    <property type="entry name" value="DDH_dom"/>
</dbReference>
<keyword evidence="5" id="KW-0464">Manganese</keyword>
<dbReference type="GO" id="GO:0004427">
    <property type="term" value="F:inorganic diphosphate phosphatase activity"/>
    <property type="evidence" value="ECO:0007669"/>
    <property type="project" value="UniProtKB-EC"/>
</dbReference>
<evidence type="ECO:0000256" key="1">
    <source>
        <dbReference type="ARBA" id="ARBA00001936"/>
    </source>
</evidence>
<dbReference type="PROSITE" id="PS51371">
    <property type="entry name" value="CBS"/>
    <property type="match status" value="1"/>
</dbReference>
<dbReference type="EC" id="3.6.1.1" evidence="2"/>
<evidence type="ECO:0000256" key="6">
    <source>
        <dbReference type="ARBA" id="ARBA00032535"/>
    </source>
</evidence>
<dbReference type="Pfam" id="PF02833">
    <property type="entry name" value="DHHA2"/>
    <property type="match status" value="1"/>
</dbReference>
<proteinExistence type="predicted"/>
<dbReference type="InterPro" id="IPR004097">
    <property type="entry name" value="DHHA2"/>
</dbReference>
<evidence type="ECO:0000313" key="10">
    <source>
        <dbReference type="EMBL" id="MBM6912451.1"/>
    </source>
</evidence>
<evidence type="ECO:0000256" key="4">
    <source>
        <dbReference type="ARBA" id="ARBA00022801"/>
    </source>
</evidence>
<evidence type="ECO:0000256" key="3">
    <source>
        <dbReference type="ARBA" id="ARBA00022723"/>
    </source>
</evidence>
<dbReference type="EMBL" id="JACJLA010000005">
    <property type="protein sequence ID" value="MBM6912451.1"/>
    <property type="molecule type" value="Genomic_DNA"/>
</dbReference>
<dbReference type="Proteomes" id="UP000707138">
    <property type="component" value="Unassembled WGS sequence"/>
</dbReference>
<dbReference type="SUPFAM" id="SSF64182">
    <property type="entry name" value="DHH phosphoesterases"/>
    <property type="match status" value="1"/>
</dbReference>
<sequence>MSEKVIFVTGHKSPDTDSFCSALGYANLKNQLGIPARAICAGPANKETTFVLNHFGVEHPEIVTSFAVRIKDVMEAVPAVDADADLKAVLAWRREHDMNRIPVVKDGKYIGLIMPKKLIDALENAWEGKGAAKAGDIASATKCQIISPDLKLREFDRGHTGAYPVVNGDTYLGMVRAGVEAPKDKQKVVLIDHNEKVQIIDDIEDAEIIENIDHHRIGGLTTENPIFIHYEPVGCSCTIVANMYWQYNQEIPQQIAGLLLSAIISDTVLFRSPTCTPKDVETAKRLAEIAGVDLEAYGLEMLKAGADVSDFSDEKIVRTDMKEFTANGQVISIGQLTTMDAADVLKRKADLLKALEELRSSNGYAASYIMVTDILKESTNLLYAGDVDGVVKAAFGQEPKEQEVFLEKTLSRKKQIVPPILGAMK</sequence>
<dbReference type="Gene3D" id="3.90.1640.10">
    <property type="entry name" value="inorganic pyrophosphatase (n-terminal core)"/>
    <property type="match status" value="2"/>
</dbReference>
<evidence type="ECO:0000313" key="11">
    <source>
        <dbReference type="Proteomes" id="UP000707138"/>
    </source>
</evidence>